<dbReference type="PIRSF" id="PIRSF006305">
    <property type="entry name" value="Maf"/>
    <property type="match status" value="1"/>
</dbReference>
<reference evidence="4" key="1">
    <citation type="journal article" date="2022" name="Cell Host Microbe">
        <title>Colonization of the live biotherapeutic product VE303 and modulation of the microbiota and metabolites in healthy volunteers.</title>
        <authorList>
            <person name="Dsouza M."/>
            <person name="Menon R."/>
            <person name="Crossette E."/>
            <person name="Bhattarai S.K."/>
            <person name="Schneider J."/>
            <person name="Kim Y.G."/>
            <person name="Reddy S."/>
            <person name="Caballero S."/>
            <person name="Felix C."/>
            <person name="Cornacchione L."/>
            <person name="Hendrickson J."/>
            <person name="Watson A.R."/>
            <person name="Minot S.S."/>
            <person name="Greenfield N."/>
            <person name="Schopf L."/>
            <person name="Szabady R."/>
            <person name="Patarroyo J."/>
            <person name="Smith W."/>
            <person name="Harrison P."/>
            <person name="Kuijper E.J."/>
            <person name="Kelly C.P."/>
            <person name="Olle B."/>
            <person name="Bobilev D."/>
            <person name="Silber J.L."/>
            <person name="Bucci V."/>
            <person name="Roberts B."/>
            <person name="Faith J."/>
            <person name="Norman J.M."/>
        </authorList>
    </citation>
    <scope>NUCLEOTIDE SEQUENCE</scope>
    <source>
        <strain evidence="4">VE303-04</strain>
    </source>
</reference>
<comment type="function">
    <text evidence="3">Nucleoside triphosphate pyrophosphatase that hydrolyzes dTTP and UTP. May have a dual role in cell division arrest and in preventing the incorporation of modified nucleotides into cellular nucleic acids.</text>
</comment>
<accession>A0AAW5F736</accession>
<dbReference type="Pfam" id="PF02545">
    <property type="entry name" value="Maf"/>
    <property type="match status" value="1"/>
</dbReference>
<comment type="subcellular location">
    <subcellularLocation>
        <location evidence="3">Cytoplasm</location>
    </subcellularLocation>
</comment>
<sequence length="203" mass="22524">MGEQEEDMDNIRVVLASASPRREELLRQIGIIPEVIPSEIEEKVTEKEPDRVVTELSRQKAEEVAARLGETDTQTTVVVGSDTVVYANGEILGKPADEADAARMLRMLQGDSHYVYTGVTLIAGNKKRSFAVETRVDVYPMSEKEIESYIACKESDDKAGAYGIQGRFAAYIRGIDGSYTNVMGLPAGRVYQEMKQLLEDRND</sequence>
<feature type="site" description="Important for substrate specificity" evidence="3">
    <location>
        <position position="165"/>
    </location>
</feature>
<keyword evidence="3" id="KW-0963">Cytoplasm</keyword>
<dbReference type="NCBIfam" id="TIGR00172">
    <property type="entry name" value="maf"/>
    <property type="match status" value="1"/>
</dbReference>
<comment type="caution">
    <text evidence="3">Lacks conserved residue(s) required for the propagation of feature annotation.</text>
</comment>
<dbReference type="InterPro" id="IPR003697">
    <property type="entry name" value="Maf-like"/>
</dbReference>
<dbReference type="InterPro" id="IPR029001">
    <property type="entry name" value="ITPase-like_fam"/>
</dbReference>
<dbReference type="RefSeq" id="WP_021642595.1">
    <property type="nucleotide sequence ID" value="NZ_CACRUA010000020.1"/>
</dbReference>
<dbReference type="SUPFAM" id="SSF52972">
    <property type="entry name" value="ITPase-like"/>
    <property type="match status" value="1"/>
</dbReference>
<comment type="catalytic activity">
    <reaction evidence="3">
        <text>dTTP + H2O = dTMP + diphosphate + H(+)</text>
        <dbReference type="Rhea" id="RHEA:28534"/>
        <dbReference type="ChEBI" id="CHEBI:15377"/>
        <dbReference type="ChEBI" id="CHEBI:15378"/>
        <dbReference type="ChEBI" id="CHEBI:33019"/>
        <dbReference type="ChEBI" id="CHEBI:37568"/>
        <dbReference type="ChEBI" id="CHEBI:63528"/>
        <dbReference type="EC" id="3.6.1.9"/>
    </reaction>
</comment>
<comment type="similarity">
    <text evidence="3">Belongs to the Maf family. YhdE subfamily.</text>
</comment>
<feature type="site" description="Important for substrate specificity" evidence="3">
    <location>
        <position position="21"/>
    </location>
</feature>
<feature type="active site" description="Proton acceptor" evidence="3">
    <location>
        <position position="82"/>
    </location>
</feature>
<dbReference type="AlphaFoldDB" id="A0AAW5F736"/>
<dbReference type="GO" id="GO:0009117">
    <property type="term" value="P:nucleotide metabolic process"/>
    <property type="evidence" value="ECO:0007669"/>
    <property type="project" value="UniProtKB-KW"/>
</dbReference>
<dbReference type="EMBL" id="JAINVB010000001">
    <property type="protein sequence ID" value="MCK0087701.1"/>
    <property type="molecule type" value="Genomic_DNA"/>
</dbReference>
<protein>
    <recommendedName>
        <fullName evidence="3">dTTP/UTP pyrophosphatase</fullName>
        <shortName evidence="3">dTTPase/UTPase</shortName>
        <ecNumber evidence="3">3.6.1.9</ecNumber>
    </recommendedName>
    <alternativeName>
        <fullName evidence="3">Nucleoside triphosphate pyrophosphatase</fullName>
    </alternativeName>
    <alternativeName>
        <fullName evidence="3">Nucleotide pyrophosphatase</fullName>
        <shortName evidence="3">Nucleotide PPase</shortName>
    </alternativeName>
</protein>
<dbReference type="Proteomes" id="UP001203136">
    <property type="component" value="Unassembled WGS sequence"/>
</dbReference>
<evidence type="ECO:0000256" key="3">
    <source>
        <dbReference type="HAMAP-Rule" id="MF_00528"/>
    </source>
</evidence>
<dbReference type="CDD" id="cd00555">
    <property type="entry name" value="Maf"/>
    <property type="match status" value="1"/>
</dbReference>
<evidence type="ECO:0000313" key="5">
    <source>
        <dbReference type="Proteomes" id="UP001203136"/>
    </source>
</evidence>
<dbReference type="GO" id="GO:0047429">
    <property type="term" value="F:nucleoside triphosphate diphosphatase activity"/>
    <property type="evidence" value="ECO:0007669"/>
    <property type="project" value="UniProtKB-EC"/>
</dbReference>
<comment type="caution">
    <text evidence="4">The sequence shown here is derived from an EMBL/GenBank/DDBJ whole genome shotgun (WGS) entry which is preliminary data.</text>
</comment>
<gene>
    <name evidence="4" type="ORF">K5I21_17830</name>
</gene>
<name>A0AAW5F736_CLOSY</name>
<comment type="cofactor">
    <cofactor evidence="1 3">
        <name>a divalent metal cation</name>
        <dbReference type="ChEBI" id="CHEBI:60240"/>
    </cofactor>
</comment>
<keyword evidence="3" id="KW-0546">Nucleotide metabolism</keyword>
<dbReference type="PANTHER" id="PTHR43213:SF5">
    <property type="entry name" value="BIFUNCTIONAL DTTP_UTP PYROPHOSPHATASE_METHYLTRANSFERASE PROTEIN-RELATED"/>
    <property type="match status" value="1"/>
</dbReference>
<dbReference type="Gene3D" id="3.90.950.10">
    <property type="match status" value="1"/>
</dbReference>
<feature type="site" description="Important for substrate specificity" evidence="3">
    <location>
        <position position="83"/>
    </location>
</feature>
<dbReference type="GO" id="GO:0005737">
    <property type="term" value="C:cytoplasm"/>
    <property type="evidence" value="ECO:0007669"/>
    <property type="project" value="UniProtKB-SubCell"/>
</dbReference>
<evidence type="ECO:0000313" key="4">
    <source>
        <dbReference type="EMBL" id="MCK0087701.1"/>
    </source>
</evidence>
<evidence type="ECO:0000256" key="1">
    <source>
        <dbReference type="ARBA" id="ARBA00001968"/>
    </source>
</evidence>
<organism evidence="4 5">
    <name type="scientific">Clostridium symbiosum</name>
    <name type="common">Bacteroides symbiosus</name>
    <dbReference type="NCBI Taxonomy" id="1512"/>
    <lineage>
        <taxon>Bacteria</taxon>
        <taxon>Bacillati</taxon>
        <taxon>Bacillota</taxon>
        <taxon>Clostridia</taxon>
        <taxon>Lachnospirales</taxon>
        <taxon>Lachnospiraceae</taxon>
        <taxon>Otoolea</taxon>
    </lineage>
</organism>
<evidence type="ECO:0000256" key="2">
    <source>
        <dbReference type="ARBA" id="ARBA00022801"/>
    </source>
</evidence>
<comment type="catalytic activity">
    <reaction evidence="3">
        <text>UTP + H2O = UMP + diphosphate + H(+)</text>
        <dbReference type="Rhea" id="RHEA:29395"/>
        <dbReference type="ChEBI" id="CHEBI:15377"/>
        <dbReference type="ChEBI" id="CHEBI:15378"/>
        <dbReference type="ChEBI" id="CHEBI:33019"/>
        <dbReference type="ChEBI" id="CHEBI:46398"/>
        <dbReference type="ChEBI" id="CHEBI:57865"/>
        <dbReference type="EC" id="3.6.1.9"/>
    </reaction>
</comment>
<dbReference type="EC" id="3.6.1.9" evidence="3"/>
<dbReference type="PANTHER" id="PTHR43213">
    <property type="entry name" value="BIFUNCTIONAL DTTP/UTP PYROPHOSPHATASE/METHYLTRANSFERASE PROTEIN-RELATED"/>
    <property type="match status" value="1"/>
</dbReference>
<keyword evidence="2 3" id="KW-0378">Hydrolase</keyword>
<proteinExistence type="inferred from homology"/>
<dbReference type="HAMAP" id="MF_00528">
    <property type="entry name" value="Maf"/>
    <property type="match status" value="1"/>
</dbReference>